<evidence type="ECO:0000313" key="2">
    <source>
        <dbReference type="EMBL" id="CCF18373.1"/>
    </source>
</evidence>
<dbReference type="Gene3D" id="3.30.565.10">
    <property type="entry name" value="Histidine kinase-like ATPase, C-terminal domain"/>
    <property type="match status" value="1"/>
</dbReference>
<dbReference type="STRING" id="1125847.NT26_0649"/>
<dbReference type="Proteomes" id="UP000010792">
    <property type="component" value="Chromosome"/>
</dbReference>
<dbReference type="InterPro" id="IPR003594">
    <property type="entry name" value="HATPase_dom"/>
</dbReference>
<dbReference type="EMBL" id="FO082820">
    <property type="protein sequence ID" value="CCF18373.1"/>
    <property type="molecule type" value="Genomic_DNA"/>
</dbReference>
<name>L0NB89_9HYPH</name>
<dbReference type="Pfam" id="PF02518">
    <property type="entry name" value="HATPase_c"/>
    <property type="match status" value="1"/>
</dbReference>
<organism evidence="2 3">
    <name type="scientific">Pseudorhizobium banfieldiae</name>
    <dbReference type="NCBI Taxonomy" id="1125847"/>
    <lineage>
        <taxon>Bacteria</taxon>
        <taxon>Pseudomonadati</taxon>
        <taxon>Pseudomonadota</taxon>
        <taxon>Alphaproteobacteria</taxon>
        <taxon>Hyphomicrobiales</taxon>
        <taxon>Rhizobiaceae</taxon>
        <taxon>Rhizobium/Agrobacterium group</taxon>
        <taxon>Pseudorhizobium</taxon>
    </lineage>
</organism>
<evidence type="ECO:0000259" key="1">
    <source>
        <dbReference type="Pfam" id="PF02518"/>
    </source>
</evidence>
<protein>
    <submittedName>
        <fullName evidence="2">Sensor protein</fullName>
        <ecNumber evidence="2">2.7.13.3</ecNumber>
    </submittedName>
</protein>
<dbReference type="SUPFAM" id="SSF55874">
    <property type="entry name" value="ATPase domain of HSP90 chaperone/DNA topoisomerase II/histidine kinase"/>
    <property type="match status" value="1"/>
</dbReference>
<dbReference type="GO" id="GO:0004673">
    <property type="term" value="F:protein histidine kinase activity"/>
    <property type="evidence" value="ECO:0007669"/>
    <property type="project" value="UniProtKB-EC"/>
</dbReference>
<sequence length="99" mass="10178">MRHGSDDQPIDVSLLNDGILTVASEAAITPEKTLSPLATRFERGGRSTEGRGLGLAIVAAIAERIGSRLILKSPRAGGKSGFQASLQLPISRAAAGGVQ</sequence>
<evidence type="ECO:0000313" key="3">
    <source>
        <dbReference type="Proteomes" id="UP000010792"/>
    </source>
</evidence>
<dbReference type="InterPro" id="IPR036890">
    <property type="entry name" value="HATPase_C_sf"/>
</dbReference>
<dbReference type="OrthoDB" id="9809766at2"/>
<dbReference type="RefSeq" id="WP_052637324.1">
    <property type="nucleotide sequence ID" value="NZ_FO082820.1"/>
</dbReference>
<keyword evidence="2" id="KW-0808">Transferase</keyword>
<dbReference type="EC" id="2.7.13.3" evidence="2"/>
<reference evidence="2 3" key="1">
    <citation type="journal article" date="2013" name="Genome Biol. Evol.">
        <title>Life in an arsenic-containing gold mine: genome and physiology of the autotrophic arsenite-oxidizing bacterium rhizobium sp. NT-26.</title>
        <authorList>
            <person name="Andres J."/>
            <person name="Arsene-Ploetze F."/>
            <person name="Barbe V."/>
            <person name="Brochier-Armanet C."/>
            <person name="Cleiss-Arnold J."/>
            <person name="Coppee J.Y."/>
            <person name="Dillies M.A."/>
            <person name="Geist"/>
            <person name="L"/>
            <person name="Joublin A."/>
            <person name="Koechler S."/>
            <person name="Lassalle F."/>
            <person name="Marchal M."/>
            <person name="Medigue C."/>
            <person name="Muller D."/>
            <person name="Nesme X."/>
            <person name="Plewniak F."/>
            <person name="Proux C."/>
            <person name="Ramirez-Bahena M.H."/>
            <person name="Schenowitz C."/>
            <person name="Sismeiro O."/>
            <person name="Vallenet D."/>
            <person name="Santini J.M."/>
            <person name="Bertin P.N."/>
        </authorList>
    </citation>
    <scope>NUCLEOTIDE SEQUENCE [LARGE SCALE GENOMIC DNA]</scope>
    <source>
        <strain evidence="2 3">NT-26</strain>
    </source>
</reference>
<dbReference type="KEGG" id="rht:NT26_0649"/>
<gene>
    <name evidence="2" type="ORF">NT26_0649</name>
</gene>
<accession>L0NB89</accession>
<keyword evidence="3" id="KW-1185">Reference proteome</keyword>
<feature type="domain" description="Histidine kinase/HSP90-like ATPase" evidence="1">
    <location>
        <begin position="2"/>
        <end position="88"/>
    </location>
</feature>
<proteinExistence type="predicted"/>
<dbReference type="AlphaFoldDB" id="L0NB89"/>